<evidence type="ECO:0000313" key="3">
    <source>
        <dbReference type="Proteomes" id="UP000694380"/>
    </source>
</evidence>
<name>A0A8C3F9P6_CHRPI</name>
<dbReference type="PANTHER" id="PTHR47301:SF1">
    <property type="entry name" value="CHROMOSOME 10 OPEN READING FRAME 82"/>
    <property type="match status" value="1"/>
</dbReference>
<organism evidence="2 3">
    <name type="scientific">Chrysemys picta bellii</name>
    <name type="common">Western painted turtle</name>
    <name type="synonym">Emys bellii</name>
    <dbReference type="NCBI Taxonomy" id="8478"/>
    <lineage>
        <taxon>Eukaryota</taxon>
        <taxon>Metazoa</taxon>
        <taxon>Chordata</taxon>
        <taxon>Craniata</taxon>
        <taxon>Vertebrata</taxon>
        <taxon>Euteleostomi</taxon>
        <taxon>Archelosauria</taxon>
        <taxon>Testudinata</taxon>
        <taxon>Testudines</taxon>
        <taxon>Cryptodira</taxon>
        <taxon>Durocryptodira</taxon>
        <taxon>Testudinoidea</taxon>
        <taxon>Emydidae</taxon>
        <taxon>Chrysemys</taxon>
    </lineage>
</organism>
<proteinExistence type="predicted"/>
<dbReference type="Proteomes" id="UP000694380">
    <property type="component" value="Chromosome 6"/>
</dbReference>
<dbReference type="AlphaFoldDB" id="A0A8C3F9P6"/>
<dbReference type="OMA" id="GNICRSC"/>
<dbReference type="PANTHER" id="PTHR47301">
    <property type="entry name" value="HYPOTHETICAL PROTEIN LOC681006"/>
    <property type="match status" value="1"/>
</dbReference>
<accession>A0A8C3F9P6</accession>
<reference evidence="2" key="2">
    <citation type="submission" date="2025-08" db="UniProtKB">
        <authorList>
            <consortium name="Ensembl"/>
        </authorList>
    </citation>
    <scope>IDENTIFICATION</scope>
</reference>
<reference evidence="2" key="3">
    <citation type="submission" date="2025-09" db="UniProtKB">
        <authorList>
            <consortium name="Ensembl"/>
        </authorList>
    </citation>
    <scope>IDENTIFICATION</scope>
</reference>
<reference evidence="2" key="1">
    <citation type="journal article" date="2015" name="Genome Biol. Evol.">
        <title>Physical Mapping and Refinement of the Painted Turtle Genome (Chrysemys picta) Inform Amniote Genome Evolution and Challenge Turtle-Bird Chromosomal Conservation.</title>
        <authorList>
            <person name="Badenhorst D."/>
            <person name="Hillier L.W."/>
            <person name="Literman R."/>
            <person name="Montiel E.E."/>
            <person name="Radhakrishnan S."/>
            <person name="Shen Y."/>
            <person name="Minx P."/>
            <person name="Janes D.E."/>
            <person name="Warren W.C."/>
            <person name="Edwards S.V."/>
            <person name="Valenzuela N."/>
        </authorList>
    </citation>
    <scope>NUCLEOTIDE SEQUENCE [LARGE SCALE GENOMIC DNA]</scope>
</reference>
<dbReference type="GeneTree" id="ENSGT00390000017460"/>
<evidence type="ECO:0000313" key="2">
    <source>
        <dbReference type="Ensembl" id="ENSCPBP00000003087.1"/>
    </source>
</evidence>
<sequence>MLAICSIRSCELLTFILLTLLGYVPQRFYRIGTTYGDDSMACMTSFHNATQRSRDAQNELRYIAATTPKLPSICSNEDVLQALYDYNYKHHPYVLGTVITKRSLLEPPIPGWTGFVPRARVTELGYGVRYHEMTKNCYQDFKNLRDRVCYDPTSNLHRGKMLEVKVSKVPNTYQRFYRPEGMLPKYSGHIPHEHLVIGKTFGNLCRSCSVCSHTEESYGAHLTKKRNATLKLPKNLKCNMKS</sequence>
<feature type="domain" description="Sperm-associated microtubule inner protein 5" evidence="1">
    <location>
        <begin position="100"/>
        <end position="147"/>
    </location>
</feature>
<dbReference type="InterPro" id="IPR055215">
    <property type="entry name" value="SPMIP5_dom"/>
</dbReference>
<dbReference type="Ensembl" id="ENSCPBT00000003760.1">
    <property type="protein sequence ID" value="ENSCPBP00000003087.1"/>
    <property type="gene ID" value="ENSCPBG00000002490.1"/>
</dbReference>
<protein>
    <recommendedName>
        <fullName evidence="1">Sperm-associated microtubule inner protein 5 domain-containing protein</fullName>
    </recommendedName>
</protein>
<evidence type="ECO:0000259" key="1">
    <source>
        <dbReference type="Pfam" id="PF22573"/>
    </source>
</evidence>
<dbReference type="Pfam" id="PF22573">
    <property type="entry name" value="SPMIP5"/>
    <property type="match status" value="1"/>
</dbReference>
<keyword evidence="3" id="KW-1185">Reference proteome</keyword>
<dbReference type="InterPro" id="IPR043246">
    <property type="entry name" value="SPMIP5"/>
</dbReference>